<evidence type="ECO:0000313" key="3">
    <source>
        <dbReference type="EMBL" id="CAL8095217.1"/>
    </source>
</evidence>
<dbReference type="InterPro" id="IPR036872">
    <property type="entry name" value="CH_dom_sf"/>
</dbReference>
<gene>
    <name evidence="3" type="ORF">ODALV1_LOCUS9005</name>
</gene>
<proteinExistence type="predicted"/>
<dbReference type="PANTHER" id="PTHR12509">
    <property type="entry name" value="SPERMATOGENESIS-ASSOCIATED 4-RELATED"/>
    <property type="match status" value="1"/>
</dbReference>
<reference evidence="3 4" key="1">
    <citation type="submission" date="2024-08" db="EMBL/GenBank/DDBJ databases">
        <authorList>
            <person name="Cucini C."/>
            <person name="Frati F."/>
        </authorList>
    </citation>
    <scope>NUCLEOTIDE SEQUENCE [LARGE SCALE GENOMIC DNA]</scope>
</reference>
<dbReference type="PANTHER" id="PTHR12509:SF9">
    <property type="entry name" value="SPERM FLAGELLAR PROTEIN 1 ISOFORM X1"/>
    <property type="match status" value="1"/>
</dbReference>
<protein>
    <recommendedName>
        <fullName evidence="2">CH-like domain-containing protein</fullName>
    </recommendedName>
</protein>
<dbReference type="EMBL" id="CAXLJM020000027">
    <property type="protein sequence ID" value="CAL8095217.1"/>
    <property type="molecule type" value="Genomic_DNA"/>
</dbReference>
<feature type="region of interest" description="Disordered" evidence="1">
    <location>
        <begin position="1"/>
        <end position="24"/>
    </location>
</feature>
<dbReference type="Proteomes" id="UP001642540">
    <property type="component" value="Unassembled WGS sequence"/>
</dbReference>
<dbReference type="Gene3D" id="1.10.418.10">
    <property type="entry name" value="Calponin-like domain"/>
    <property type="match status" value="1"/>
</dbReference>
<feature type="domain" description="CH-like" evidence="2">
    <location>
        <begin position="69"/>
        <end position="151"/>
    </location>
</feature>
<evidence type="ECO:0000259" key="2">
    <source>
        <dbReference type="Pfam" id="PF06294"/>
    </source>
</evidence>
<organism evidence="3 4">
    <name type="scientific">Orchesella dallaii</name>
    <dbReference type="NCBI Taxonomy" id="48710"/>
    <lineage>
        <taxon>Eukaryota</taxon>
        <taxon>Metazoa</taxon>
        <taxon>Ecdysozoa</taxon>
        <taxon>Arthropoda</taxon>
        <taxon>Hexapoda</taxon>
        <taxon>Collembola</taxon>
        <taxon>Entomobryomorpha</taxon>
        <taxon>Entomobryoidea</taxon>
        <taxon>Orchesellidae</taxon>
        <taxon>Orchesellinae</taxon>
        <taxon>Orchesella</taxon>
    </lineage>
</organism>
<dbReference type="Pfam" id="PF06294">
    <property type="entry name" value="CH_2"/>
    <property type="match status" value="1"/>
</dbReference>
<sequence>MKPKKMNNYTRLRTEEARKRAAEEEAEREKLALAEEARLASLARLAEEEAKLKHVSTVPVTKDEKRKDLLAWLRSIPLSEKFFDRIDRVFSSGVLVAEVINYFCPDICDKRQYFQWNSGKNKQSNWEALNYKVFPKLGFRLHPKHIANILNPFGCGKFQKNCEKGFFIYKLLFRIRDKLAELNPSVYEYRSLSYVPTSSSCIDSCETTVTVKRNLKREFRNMLDSPCYSKIELLIAKGYYEEKEKEAKEKAKKDSTKTYSCCTFLDYNNNDENDSLQSQIVSCWTPSPKTHCLTFEDYGNGTEIYIPASFNVKSQPTFLYY</sequence>
<keyword evidence="4" id="KW-1185">Reference proteome</keyword>
<evidence type="ECO:0000256" key="1">
    <source>
        <dbReference type="SAM" id="MobiDB-lite"/>
    </source>
</evidence>
<evidence type="ECO:0000313" key="4">
    <source>
        <dbReference type="Proteomes" id="UP001642540"/>
    </source>
</evidence>
<dbReference type="InterPro" id="IPR052111">
    <property type="entry name" value="Spermatogenesis_Ciliary_MAP"/>
</dbReference>
<accession>A0ABP1QDH9</accession>
<name>A0ABP1QDH9_9HEXA</name>
<comment type="caution">
    <text evidence="3">The sequence shown here is derived from an EMBL/GenBank/DDBJ whole genome shotgun (WGS) entry which is preliminary data.</text>
</comment>
<feature type="compositionally biased region" description="Basic and acidic residues" evidence="1">
    <location>
        <begin position="12"/>
        <end position="24"/>
    </location>
</feature>
<dbReference type="InterPro" id="IPR010441">
    <property type="entry name" value="CH_2"/>
</dbReference>